<name>A0A165HPM1_9APHY</name>
<dbReference type="GeneID" id="63820307"/>
<dbReference type="EMBL" id="KV427606">
    <property type="protein sequence ID" value="KZT12016.1"/>
    <property type="molecule type" value="Genomic_DNA"/>
</dbReference>
<dbReference type="OrthoDB" id="4708870at2759"/>
<feature type="non-terminal residue" evidence="1">
    <location>
        <position position="300"/>
    </location>
</feature>
<dbReference type="Proteomes" id="UP000076871">
    <property type="component" value="Unassembled WGS sequence"/>
</dbReference>
<reference evidence="1 2" key="1">
    <citation type="journal article" date="2016" name="Mol. Biol. Evol.">
        <title>Comparative Genomics of Early-Diverging Mushroom-Forming Fungi Provides Insights into the Origins of Lignocellulose Decay Capabilities.</title>
        <authorList>
            <person name="Nagy L.G."/>
            <person name="Riley R."/>
            <person name="Tritt A."/>
            <person name="Adam C."/>
            <person name="Daum C."/>
            <person name="Floudas D."/>
            <person name="Sun H."/>
            <person name="Yadav J.S."/>
            <person name="Pangilinan J."/>
            <person name="Larsson K.H."/>
            <person name="Matsuura K."/>
            <person name="Barry K."/>
            <person name="Labutti K."/>
            <person name="Kuo R."/>
            <person name="Ohm R.A."/>
            <person name="Bhattacharya S.S."/>
            <person name="Shirouzu T."/>
            <person name="Yoshinaga Y."/>
            <person name="Martin F.M."/>
            <person name="Grigoriev I.V."/>
            <person name="Hibbett D.S."/>
        </authorList>
    </citation>
    <scope>NUCLEOTIDE SEQUENCE [LARGE SCALE GENOMIC DNA]</scope>
    <source>
        <strain evidence="1 2">93-53</strain>
    </source>
</reference>
<sequence>MGGNAFRQILPDTSFPRMTPHLYKSLKASLMPRIEDMYELAAVPAEAPGKVDYGDLDFVVSRPRADVTLEMVKSALGAVHSIPFEGNRTSHFAIFHQIDVNVCADEYEWERTVFLHSYGDMGMILSLFARGVGLTLSPHGLKLLRPLPTKPPTTFFLSFSLNDILAFYGLSRDRWAEGFTTEREVFDWAASSRLFDVQKAVRAEQNYVAGAKQRAARSMYQRFLEYTLERVESETQMPSQTTVSTDDVLRFFGKKAEHDALINASLMKAHARKIFAGKLVEEWTGLKGMPVKWLMDTVRE</sequence>
<gene>
    <name evidence="1" type="ORF">LAESUDRAFT_621344</name>
</gene>
<keyword evidence="2" id="KW-1185">Reference proteome</keyword>
<dbReference type="AlphaFoldDB" id="A0A165HPM1"/>
<dbReference type="RefSeq" id="XP_040769664.1">
    <property type="nucleotide sequence ID" value="XM_040903276.1"/>
</dbReference>
<dbReference type="InParanoid" id="A0A165HPM1"/>
<protein>
    <submittedName>
        <fullName evidence="1">Uncharacterized protein</fullName>
    </submittedName>
</protein>
<evidence type="ECO:0000313" key="1">
    <source>
        <dbReference type="EMBL" id="KZT12016.1"/>
    </source>
</evidence>
<dbReference type="STRING" id="1314785.A0A165HPM1"/>
<accession>A0A165HPM1</accession>
<proteinExistence type="predicted"/>
<organism evidence="1 2">
    <name type="scientific">Laetiporus sulphureus 93-53</name>
    <dbReference type="NCBI Taxonomy" id="1314785"/>
    <lineage>
        <taxon>Eukaryota</taxon>
        <taxon>Fungi</taxon>
        <taxon>Dikarya</taxon>
        <taxon>Basidiomycota</taxon>
        <taxon>Agaricomycotina</taxon>
        <taxon>Agaricomycetes</taxon>
        <taxon>Polyporales</taxon>
        <taxon>Laetiporus</taxon>
    </lineage>
</organism>
<evidence type="ECO:0000313" key="2">
    <source>
        <dbReference type="Proteomes" id="UP000076871"/>
    </source>
</evidence>